<dbReference type="PANTHER" id="PTHR30041:SF8">
    <property type="entry name" value="PROTEIN YFFB"/>
    <property type="match status" value="1"/>
</dbReference>
<accession>A0A410H3G1</accession>
<dbReference type="InterPro" id="IPR006504">
    <property type="entry name" value="Tscrpt_reg_Spx/MgsR"/>
</dbReference>
<dbReference type="InterPro" id="IPR006660">
    <property type="entry name" value="Arsenate_reductase-like"/>
</dbReference>
<dbReference type="KEGG" id="htr:EPV75_07105"/>
<proteinExistence type="inferred from homology"/>
<dbReference type="Pfam" id="PF03960">
    <property type="entry name" value="ArsC"/>
    <property type="match status" value="1"/>
</dbReference>
<dbReference type="PROSITE" id="PS51353">
    <property type="entry name" value="ARSC"/>
    <property type="match status" value="1"/>
</dbReference>
<dbReference type="SUPFAM" id="SSF52833">
    <property type="entry name" value="Thioredoxin-like"/>
    <property type="match status" value="1"/>
</dbReference>
<dbReference type="CDD" id="cd03035">
    <property type="entry name" value="ArsC_Yffb"/>
    <property type="match status" value="1"/>
</dbReference>
<keyword evidence="4" id="KW-1185">Reference proteome</keyword>
<reference evidence="3 4" key="1">
    <citation type="journal article" date="2018" name="Environ. Microbiol.">
        <title>Genomes of ubiquitous marine and hypersaline Hydrogenovibrio, Thiomicrorhabdus and Thiomicrospira spp. encode a diversity of mechanisms to sustain chemolithoautotrophy in heterogeneous environments.</title>
        <authorList>
            <person name="Scott K.M."/>
            <person name="Williams J."/>
            <person name="Porter C.M.B."/>
            <person name="Russel S."/>
            <person name="Harmer T.L."/>
            <person name="Paul J.H."/>
            <person name="Antonen K.M."/>
            <person name="Bridges M.K."/>
            <person name="Camper G.J."/>
            <person name="Campla C.K."/>
            <person name="Casella L.G."/>
            <person name="Chase E."/>
            <person name="Conrad J.W."/>
            <person name="Cruz M.C."/>
            <person name="Dunlap D.S."/>
            <person name="Duran L."/>
            <person name="Fahsbender E.M."/>
            <person name="Goldsmith D.B."/>
            <person name="Keeley R.F."/>
            <person name="Kondoff M.R."/>
            <person name="Kussy B.I."/>
            <person name="Lane M.K."/>
            <person name="Lawler S."/>
            <person name="Leigh B.A."/>
            <person name="Lewis C."/>
            <person name="Lostal L.M."/>
            <person name="Marking D."/>
            <person name="Mancera P.A."/>
            <person name="McClenthan E.C."/>
            <person name="McIntyre E.A."/>
            <person name="Mine J.A."/>
            <person name="Modi S."/>
            <person name="Moore B.D."/>
            <person name="Morgan W.A."/>
            <person name="Nelson K.M."/>
            <person name="Nguyen K.N."/>
            <person name="Ogburn N."/>
            <person name="Parrino D.G."/>
            <person name="Pedapudi A.D."/>
            <person name="Pelham R.P."/>
            <person name="Preece A.M."/>
            <person name="Rampersad E.A."/>
            <person name="Richardson J.C."/>
            <person name="Rodgers C.M."/>
            <person name="Schaffer B.L."/>
            <person name="Sheridan N.E."/>
            <person name="Solone M.R."/>
            <person name="Staley Z.R."/>
            <person name="Tabuchi M."/>
            <person name="Waide R.J."/>
            <person name="Wanjugi P.W."/>
            <person name="Young S."/>
            <person name="Clum A."/>
            <person name="Daum C."/>
            <person name="Huntemann M."/>
            <person name="Ivanova N."/>
            <person name="Kyrpides N."/>
            <person name="Mikhailova N."/>
            <person name="Palaniappan K."/>
            <person name="Pillay M."/>
            <person name="Reddy T.B.K."/>
            <person name="Shapiro N."/>
            <person name="Stamatis D."/>
            <person name="Varghese N."/>
            <person name="Woyke T."/>
            <person name="Boden R."/>
            <person name="Freyermuth S.K."/>
            <person name="Kerfeld C.A."/>
        </authorList>
    </citation>
    <scope>NUCLEOTIDE SEQUENCE [LARGE SCALE GENOMIC DNA]</scope>
    <source>
        <strain evidence="3 4">JR-2</strain>
    </source>
</reference>
<dbReference type="Gene3D" id="3.40.30.10">
    <property type="entry name" value="Glutaredoxin"/>
    <property type="match status" value="1"/>
</dbReference>
<gene>
    <name evidence="3" type="ORF">EPV75_07105</name>
</gene>
<name>A0A410H3G1_9GAMM</name>
<dbReference type="NCBIfam" id="TIGR01617">
    <property type="entry name" value="arsC_related"/>
    <property type="match status" value="1"/>
</dbReference>
<dbReference type="InterPro" id="IPR036249">
    <property type="entry name" value="Thioredoxin-like_sf"/>
</dbReference>
<evidence type="ECO:0000256" key="1">
    <source>
        <dbReference type="ARBA" id="ARBA00007198"/>
    </source>
</evidence>
<sequence>MNPITLYGIPNCDTVRKARKFLDTQQVDYQFHDFRKNPLTLETLQHWLAQQPIDVIVNKRSTGWKQLSDQQKQQLMAGDNLELLAEIPTLIKRPVLQTETALLFGFKEADYQQAL</sequence>
<comment type="similarity">
    <text evidence="1 2">Belongs to the ArsC family.</text>
</comment>
<evidence type="ECO:0000313" key="3">
    <source>
        <dbReference type="EMBL" id="QAB15446.1"/>
    </source>
</evidence>
<dbReference type="AlphaFoldDB" id="A0A410H3G1"/>
<evidence type="ECO:0000313" key="4">
    <source>
        <dbReference type="Proteomes" id="UP000285478"/>
    </source>
</evidence>
<dbReference type="PANTHER" id="PTHR30041">
    <property type="entry name" value="ARSENATE REDUCTASE"/>
    <property type="match status" value="1"/>
</dbReference>
<protein>
    <submittedName>
        <fullName evidence="3">Arsenate reductase</fullName>
    </submittedName>
</protein>
<dbReference type="Proteomes" id="UP000285478">
    <property type="component" value="Chromosome"/>
</dbReference>
<evidence type="ECO:0000256" key="2">
    <source>
        <dbReference type="PROSITE-ProRule" id="PRU01282"/>
    </source>
</evidence>
<organism evidence="3 4">
    <name type="scientific">Hydrogenovibrio thermophilus</name>
    <dbReference type="NCBI Taxonomy" id="265883"/>
    <lineage>
        <taxon>Bacteria</taxon>
        <taxon>Pseudomonadati</taxon>
        <taxon>Pseudomonadota</taxon>
        <taxon>Gammaproteobacteria</taxon>
        <taxon>Thiotrichales</taxon>
        <taxon>Piscirickettsiaceae</taxon>
        <taxon>Hydrogenovibrio</taxon>
    </lineage>
</organism>
<dbReference type="EMBL" id="CP035033">
    <property type="protein sequence ID" value="QAB15446.1"/>
    <property type="molecule type" value="Genomic_DNA"/>
</dbReference>
<dbReference type="RefSeq" id="WP_128384925.1">
    <property type="nucleotide sequence ID" value="NZ_CP035033.1"/>
</dbReference>